<sequence>MRAAKADHTQHNTLRLSRRSTLKGGIALLCVSAAPLRLAVAQAAPPIPVTLRTDSSRRLSELMEMSIG</sequence>
<gene>
    <name evidence="1" type="ORF">SAMN05421580_106174</name>
</gene>
<proteinExistence type="predicted"/>
<name>A0A1N7MTF6_9RHOB</name>
<accession>A0A1N7MTF6</accession>
<dbReference type="Proteomes" id="UP000186221">
    <property type="component" value="Unassembled WGS sequence"/>
</dbReference>
<dbReference type="EMBL" id="FTOG01000006">
    <property type="protein sequence ID" value="SIS89342.1"/>
    <property type="molecule type" value="Genomic_DNA"/>
</dbReference>
<reference evidence="2" key="1">
    <citation type="submission" date="2017-01" db="EMBL/GenBank/DDBJ databases">
        <authorList>
            <person name="Varghese N."/>
            <person name="Submissions S."/>
        </authorList>
    </citation>
    <scope>NUCLEOTIDE SEQUENCE [LARGE SCALE GENOMIC DNA]</scope>
    <source>
        <strain evidence="2">DSM 19945</strain>
    </source>
</reference>
<keyword evidence="2" id="KW-1185">Reference proteome</keyword>
<organism evidence="1 2">
    <name type="scientific">Rhodobacter aestuarii</name>
    <dbReference type="NCBI Taxonomy" id="453582"/>
    <lineage>
        <taxon>Bacteria</taxon>
        <taxon>Pseudomonadati</taxon>
        <taxon>Pseudomonadota</taxon>
        <taxon>Alphaproteobacteria</taxon>
        <taxon>Rhodobacterales</taxon>
        <taxon>Rhodobacter group</taxon>
        <taxon>Rhodobacter</taxon>
    </lineage>
</organism>
<dbReference type="STRING" id="453582.SAMN05421580_106174"/>
<protein>
    <submittedName>
        <fullName evidence="1">Uncharacterized protein</fullName>
    </submittedName>
</protein>
<dbReference type="AlphaFoldDB" id="A0A1N7MTF6"/>
<evidence type="ECO:0000313" key="2">
    <source>
        <dbReference type="Proteomes" id="UP000186221"/>
    </source>
</evidence>
<evidence type="ECO:0000313" key="1">
    <source>
        <dbReference type="EMBL" id="SIS89342.1"/>
    </source>
</evidence>
<dbReference type="RefSeq" id="WP_076484955.1">
    <property type="nucleotide sequence ID" value="NZ_FTOG01000006.1"/>
</dbReference>